<evidence type="ECO:0000259" key="1">
    <source>
        <dbReference type="Pfam" id="PF08818"/>
    </source>
</evidence>
<evidence type="ECO:0000313" key="3">
    <source>
        <dbReference type="Proteomes" id="UP000202485"/>
    </source>
</evidence>
<dbReference type="InterPro" id="IPR014922">
    <property type="entry name" value="YdhG-like"/>
</dbReference>
<dbReference type="AlphaFoldDB" id="A0A238KES1"/>
<dbReference type="EMBL" id="FXYG01000002">
    <property type="protein sequence ID" value="SMX41087.1"/>
    <property type="molecule type" value="Genomic_DNA"/>
</dbReference>
<dbReference type="Proteomes" id="UP000202485">
    <property type="component" value="Unassembled WGS sequence"/>
</dbReference>
<evidence type="ECO:0000313" key="2">
    <source>
        <dbReference type="EMBL" id="SMX41087.1"/>
    </source>
</evidence>
<keyword evidence="3" id="KW-1185">Reference proteome</keyword>
<protein>
    <recommendedName>
        <fullName evidence="1">YdhG-like domain-containing protein</fullName>
    </recommendedName>
</protein>
<gene>
    <name evidence="2" type="ORF">RUA8715_01900</name>
</gene>
<reference evidence="3" key="1">
    <citation type="submission" date="2017-05" db="EMBL/GenBank/DDBJ databases">
        <authorList>
            <person name="Rodrigo-Torres L."/>
            <person name="Arahal R. D."/>
            <person name="Lucena T."/>
        </authorList>
    </citation>
    <scope>NUCLEOTIDE SEQUENCE [LARGE SCALE GENOMIC DNA]</scope>
    <source>
        <strain evidence="3">CECT 8715</strain>
    </source>
</reference>
<accession>A0A238KES1</accession>
<name>A0A238KES1_9RHOB</name>
<organism evidence="2 3">
    <name type="scientific">Ruegeria arenilitoris</name>
    <dbReference type="NCBI Taxonomy" id="1173585"/>
    <lineage>
        <taxon>Bacteria</taxon>
        <taxon>Pseudomonadati</taxon>
        <taxon>Pseudomonadota</taxon>
        <taxon>Alphaproteobacteria</taxon>
        <taxon>Rhodobacterales</taxon>
        <taxon>Roseobacteraceae</taxon>
        <taxon>Ruegeria</taxon>
    </lineage>
</organism>
<dbReference type="Pfam" id="PF08818">
    <property type="entry name" value="DUF1801"/>
    <property type="match status" value="1"/>
</dbReference>
<sequence>MAAILPAARAAEAKRLNTLFETVTGFRPVMWGPSIVGYGRYDYRYKSGREGTFLATGFSPRKAAFSIYIMPGYSDFGSILARLGKHKTGKSCLYVNKLSDIDGDVLAELIRAGLDDLSSRWPIKSEQTASIRTAFWTKTRSCDMSRANRRHP</sequence>
<feature type="domain" description="YdhG-like" evidence="1">
    <location>
        <begin position="10"/>
        <end position="112"/>
    </location>
</feature>
<proteinExistence type="predicted"/>